<dbReference type="CDD" id="cd02440">
    <property type="entry name" value="AdoMet_MTases"/>
    <property type="match status" value="1"/>
</dbReference>
<dbReference type="Pfam" id="PF14559">
    <property type="entry name" value="TPR_19"/>
    <property type="match status" value="1"/>
</dbReference>
<dbReference type="Proteomes" id="UP001626536">
    <property type="component" value="Chromosome"/>
</dbReference>
<keyword evidence="4" id="KW-1185">Reference proteome</keyword>
<evidence type="ECO:0000256" key="1">
    <source>
        <dbReference type="PROSITE-ProRule" id="PRU00339"/>
    </source>
</evidence>
<gene>
    <name evidence="3" type="ORF">RZS28_00485</name>
</gene>
<dbReference type="Gene3D" id="3.40.50.150">
    <property type="entry name" value="Vaccinia Virus protein VP39"/>
    <property type="match status" value="1"/>
</dbReference>
<accession>A0ABZ0HSP0</accession>
<protein>
    <submittedName>
        <fullName evidence="3">Tetratricopeptide repeat protein</fullName>
    </submittedName>
</protein>
<evidence type="ECO:0000313" key="3">
    <source>
        <dbReference type="EMBL" id="WOJ89826.1"/>
    </source>
</evidence>
<dbReference type="RefSeq" id="WP_407339272.1">
    <property type="nucleotide sequence ID" value="NZ_CP136862.1"/>
</dbReference>
<feature type="repeat" description="TPR" evidence="1">
    <location>
        <begin position="60"/>
        <end position="93"/>
    </location>
</feature>
<name>A0ABZ0HSP0_9HYPH</name>
<dbReference type="InterPro" id="IPR029063">
    <property type="entry name" value="SAM-dependent_MTases_sf"/>
</dbReference>
<dbReference type="PANTHER" id="PTHR43861:SF1">
    <property type="entry name" value="TRANS-ACONITATE 2-METHYLTRANSFERASE"/>
    <property type="match status" value="1"/>
</dbReference>
<sequence>MFSEIVAEHEVDRRSPILRTSGDLTVDRRFIYAQSAAADGDHAAAAELLEQTLDLAPHWAPLWLALAMAYEKTGRPDEAVAAFSRAAELDFEGELGAGLHLARLGAARTPAGAPEGYIRGLFDQYADRFETHLIEGLAYRGPGLLADALASLGAARFGHVIDLGCGTGLCGARFRASSDRLTGVDLSPRMILEARGKGVYDRLETGGIVGFLAREPARSASLVLAADVFVYFGDLAPVLAAAVGVLEPVGLFAFTLQWASDRDYELGPDMRFSHSEAYVKRVARDAGLSIALLEQASTRKDAGVDAPGLVVVAACA</sequence>
<dbReference type="SUPFAM" id="SSF48452">
    <property type="entry name" value="TPR-like"/>
    <property type="match status" value="1"/>
</dbReference>
<dbReference type="InterPro" id="IPR019734">
    <property type="entry name" value="TPR_rpt"/>
</dbReference>
<feature type="domain" description="Methyltransferase type 12" evidence="2">
    <location>
        <begin position="161"/>
        <end position="251"/>
    </location>
</feature>
<organism evidence="3 4">
    <name type="scientific">Methylocapsa polymorpha</name>
    <dbReference type="NCBI Taxonomy" id="3080828"/>
    <lineage>
        <taxon>Bacteria</taxon>
        <taxon>Pseudomonadati</taxon>
        <taxon>Pseudomonadota</taxon>
        <taxon>Alphaproteobacteria</taxon>
        <taxon>Hyphomicrobiales</taxon>
        <taxon>Beijerinckiaceae</taxon>
        <taxon>Methylocapsa</taxon>
    </lineage>
</organism>
<dbReference type="Gene3D" id="1.25.40.10">
    <property type="entry name" value="Tetratricopeptide repeat domain"/>
    <property type="match status" value="1"/>
</dbReference>
<dbReference type="SUPFAM" id="SSF53335">
    <property type="entry name" value="S-adenosyl-L-methionine-dependent methyltransferases"/>
    <property type="match status" value="1"/>
</dbReference>
<keyword evidence="1" id="KW-0802">TPR repeat</keyword>
<dbReference type="PANTHER" id="PTHR43861">
    <property type="entry name" value="TRANS-ACONITATE 2-METHYLTRANSFERASE-RELATED"/>
    <property type="match status" value="1"/>
</dbReference>
<evidence type="ECO:0000313" key="4">
    <source>
        <dbReference type="Proteomes" id="UP001626536"/>
    </source>
</evidence>
<reference evidence="3 4" key="1">
    <citation type="submission" date="2023-10" db="EMBL/GenBank/DDBJ databases">
        <title>Novel methanotroph of the genus Methylocapsa from a subarctic wetland.</title>
        <authorList>
            <person name="Belova S.E."/>
            <person name="Oshkin I.Y."/>
            <person name="Miroshnikov K."/>
            <person name="Dedysh S.N."/>
        </authorList>
    </citation>
    <scope>NUCLEOTIDE SEQUENCE [LARGE SCALE GENOMIC DNA]</scope>
    <source>
        <strain evidence="3 4">RX1</strain>
    </source>
</reference>
<dbReference type="Pfam" id="PF08242">
    <property type="entry name" value="Methyltransf_12"/>
    <property type="match status" value="1"/>
</dbReference>
<evidence type="ECO:0000259" key="2">
    <source>
        <dbReference type="Pfam" id="PF08242"/>
    </source>
</evidence>
<dbReference type="EMBL" id="CP136862">
    <property type="protein sequence ID" value="WOJ89826.1"/>
    <property type="molecule type" value="Genomic_DNA"/>
</dbReference>
<dbReference type="InterPro" id="IPR011990">
    <property type="entry name" value="TPR-like_helical_dom_sf"/>
</dbReference>
<dbReference type="PROSITE" id="PS50005">
    <property type="entry name" value="TPR"/>
    <property type="match status" value="1"/>
</dbReference>
<proteinExistence type="predicted"/>
<dbReference type="InterPro" id="IPR013217">
    <property type="entry name" value="Methyltransf_12"/>
</dbReference>